<proteinExistence type="predicted"/>
<dbReference type="RefSeq" id="XP_040721849.1">
    <property type="nucleotide sequence ID" value="XM_040866498.1"/>
</dbReference>
<sequence length="388" mass="44048">MSLQQGDYNPLIQTLGTEGHALIKPDYGLCYFVDVTDGCPNGPHANNDFFQIKSDKFPDRKKEYGWFCPRKGDPPSLNPPRAIPEWTATWWDSTKHMCDFVPDLATNLEPEYACDAWWLELKDSPPTDGSCPLKLMSRRKSGNLPQYELPGESSLVKDPIYDDCYFIKSTPECMQGQGDIKDKYFQVSDGHEATRGHGWFCPRKTDDKSLNPQNALPLWSGYWIAGLDAVCPLEAFGKSAVLQFGTCWAQWLEADTTNKDICSLKVRHRGSNSEMPALQDAWGTIQQYRWDKCYFIESDSACPFATQSNKLFEFTQALSSDGKKQRLSLDGKAYWLFCPALEDKRGVEPHEKYWTPPIAKAVETWTAHWIDAQTEAPCLLTLDKVKAH</sequence>
<gene>
    <name evidence="1" type="ORF">BCR37DRAFT_230392</name>
</gene>
<name>A0A1Y2EQ43_PROLT</name>
<comment type="caution">
    <text evidence="1">The sequence shown here is derived from an EMBL/GenBank/DDBJ whole genome shotgun (WGS) entry which is preliminary data.</text>
</comment>
<reference evidence="1 2" key="1">
    <citation type="submission" date="2016-07" db="EMBL/GenBank/DDBJ databases">
        <title>Pervasive Adenine N6-methylation of Active Genes in Fungi.</title>
        <authorList>
            <consortium name="DOE Joint Genome Institute"/>
            <person name="Mondo S.J."/>
            <person name="Dannebaum R.O."/>
            <person name="Kuo R.C."/>
            <person name="Labutti K."/>
            <person name="Haridas S."/>
            <person name="Kuo A."/>
            <person name="Salamov A."/>
            <person name="Ahrendt S.R."/>
            <person name="Lipzen A."/>
            <person name="Sullivan W."/>
            <person name="Andreopoulos W.B."/>
            <person name="Clum A."/>
            <person name="Lindquist E."/>
            <person name="Daum C."/>
            <person name="Ramamoorthy G.K."/>
            <person name="Gryganskyi A."/>
            <person name="Culley D."/>
            <person name="Magnuson J.K."/>
            <person name="James T.Y."/>
            <person name="O'Malley M.A."/>
            <person name="Stajich J.E."/>
            <person name="Spatafora J.W."/>
            <person name="Visel A."/>
            <person name="Grigoriev I.V."/>
        </authorList>
    </citation>
    <scope>NUCLEOTIDE SEQUENCE [LARGE SCALE GENOMIC DNA]</scope>
    <source>
        <strain evidence="1 2">12-1054</strain>
    </source>
</reference>
<protein>
    <submittedName>
        <fullName evidence="1">Uncharacterized protein</fullName>
    </submittedName>
</protein>
<keyword evidence="2" id="KW-1185">Reference proteome</keyword>
<accession>A0A1Y2EQ43</accession>
<dbReference type="EMBL" id="MCFI01000033">
    <property type="protein sequence ID" value="ORY73669.1"/>
    <property type="molecule type" value="Genomic_DNA"/>
</dbReference>
<dbReference type="GeneID" id="63783097"/>
<evidence type="ECO:0000313" key="1">
    <source>
        <dbReference type="EMBL" id="ORY73669.1"/>
    </source>
</evidence>
<evidence type="ECO:0000313" key="2">
    <source>
        <dbReference type="Proteomes" id="UP000193685"/>
    </source>
</evidence>
<dbReference type="Proteomes" id="UP000193685">
    <property type="component" value="Unassembled WGS sequence"/>
</dbReference>
<organism evidence="1 2">
    <name type="scientific">Protomyces lactucae-debilis</name>
    <dbReference type="NCBI Taxonomy" id="2754530"/>
    <lineage>
        <taxon>Eukaryota</taxon>
        <taxon>Fungi</taxon>
        <taxon>Dikarya</taxon>
        <taxon>Ascomycota</taxon>
        <taxon>Taphrinomycotina</taxon>
        <taxon>Taphrinomycetes</taxon>
        <taxon>Taphrinales</taxon>
        <taxon>Protomycetaceae</taxon>
        <taxon>Protomyces</taxon>
    </lineage>
</organism>
<dbReference type="AlphaFoldDB" id="A0A1Y2EQ43"/>